<proteinExistence type="predicted"/>
<dbReference type="Proteomes" id="UP000077755">
    <property type="component" value="Chromosome 3"/>
</dbReference>
<evidence type="ECO:0000313" key="1">
    <source>
        <dbReference type="EMBL" id="KZN03635.1"/>
    </source>
</evidence>
<protein>
    <submittedName>
        <fullName evidence="1">Uncharacterized protein</fullName>
    </submittedName>
</protein>
<reference evidence="1" key="1">
    <citation type="journal article" date="2016" name="Nat. Genet.">
        <title>A high-quality carrot genome assembly provides new insights into carotenoid accumulation and asterid genome evolution.</title>
        <authorList>
            <person name="Iorizzo M."/>
            <person name="Ellison S."/>
            <person name="Senalik D."/>
            <person name="Zeng P."/>
            <person name="Satapoomin P."/>
            <person name="Huang J."/>
            <person name="Bowman M."/>
            <person name="Iovene M."/>
            <person name="Sanseverino W."/>
            <person name="Cavagnaro P."/>
            <person name="Yildiz M."/>
            <person name="Macko-Podgorni A."/>
            <person name="Moranska E."/>
            <person name="Grzebelus E."/>
            <person name="Grzebelus D."/>
            <person name="Ashrafi H."/>
            <person name="Zheng Z."/>
            <person name="Cheng S."/>
            <person name="Spooner D."/>
            <person name="Van Deynze A."/>
            <person name="Simon P."/>
        </authorList>
    </citation>
    <scope>NUCLEOTIDE SEQUENCE [LARGE SCALE GENOMIC DNA]</scope>
    <source>
        <tissue evidence="1">Leaf</tissue>
    </source>
</reference>
<keyword evidence="3" id="KW-1185">Reference proteome</keyword>
<reference evidence="2" key="2">
    <citation type="submission" date="2022-03" db="EMBL/GenBank/DDBJ databases">
        <title>Draft title - Genomic analysis of global carrot germplasm unveils the trajectory of domestication and the origin of high carotenoid orange carrot.</title>
        <authorList>
            <person name="Iorizzo M."/>
            <person name="Ellison S."/>
            <person name="Senalik D."/>
            <person name="Macko-Podgorni A."/>
            <person name="Grzebelus D."/>
            <person name="Bostan H."/>
            <person name="Rolling W."/>
            <person name="Curaba J."/>
            <person name="Simon P."/>
        </authorList>
    </citation>
    <scope>NUCLEOTIDE SEQUENCE</scope>
    <source>
        <tissue evidence="2">Leaf</tissue>
    </source>
</reference>
<accession>A0A161WY37</accession>
<dbReference type="EMBL" id="LNRQ01000003">
    <property type="protein sequence ID" value="KZN03635.1"/>
    <property type="molecule type" value="Genomic_DNA"/>
</dbReference>
<gene>
    <name evidence="1" type="ORF">DCAR_012391</name>
    <name evidence="2" type="ORF">DCAR_0314038</name>
</gene>
<dbReference type="AlphaFoldDB" id="A0A161WY37"/>
<evidence type="ECO:0000313" key="2">
    <source>
        <dbReference type="EMBL" id="WOG94741.1"/>
    </source>
</evidence>
<sequence length="198" mass="22965">MVVKCTPSASPSLSYKLHFDDCRCIFRVLNTVALHFIEEAHCPSYSNLKPHYETDDSVKVSEVAGKGIILLIGINWIQTFADCLSILKSKYELLKGTYDDFEVIQIYNLRELSDYGEHVADVSWPVHPFDEDSPGVSMLLDASGDTWLLTFNRHRQVIKRATISLFDIREDSAFPFSFNFELEKEVYREIYKRFGWEY</sequence>
<organism evidence="1">
    <name type="scientific">Daucus carota subsp. sativus</name>
    <name type="common">Carrot</name>
    <dbReference type="NCBI Taxonomy" id="79200"/>
    <lineage>
        <taxon>Eukaryota</taxon>
        <taxon>Viridiplantae</taxon>
        <taxon>Streptophyta</taxon>
        <taxon>Embryophyta</taxon>
        <taxon>Tracheophyta</taxon>
        <taxon>Spermatophyta</taxon>
        <taxon>Magnoliopsida</taxon>
        <taxon>eudicotyledons</taxon>
        <taxon>Gunneridae</taxon>
        <taxon>Pentapetalae</taxon>
        <taxon>asterids</taxon>
        <taxon>campanulids</taxon>
        <taxon>Apiales</taxon>
        <taxon>Apiaceae</taxon>
        <taxon>Apioideae</taxon>
        <taxon>Scandiceae</taxon>
        <taxon>Daucinae</taxon>
        <taxon>Daucus</taxon>
        <taxon>Daucus sect. Daucus</taxon>
    </lineage>
</organism>
<name>A0A161WY37_DAUCS</name>
<dbReference type="Gramene" id="KZN03635">
    <property type="protein sequence ID" value="KZN03635"/>
    <property type="gene ID" value="DCAR_012391"/>
</dbReference>
<evidence type="ECO:0000313" key="3">
    <source>
        <dbReference type="Proteomes" id="UP000077755"/>
    </source>
</evidence>
<dbReference type="EMBL" id="CP093345">
    <property type="protein sequence ID" value="WOG94741.1"/>
    <property type="molecule type" value="Genomic_DNA"/>
</dbReference>